<dbReference type="Bgee" id="ENSPANG00000022570">
    <property type="expression patterns" value="Expressed in gastrocnemius and 60 other cell types or tissues"/>
</dbReference>
<dbReference type="GO" id="GO:0005829">
    <property type="term" value="C:cytosol"/>
    <property type="evidence" value="ECO:0007669"/>
    <property type="project" value="Ensembl"/>
</dbReference>
<dbReference type="InterPro" id="IPR009072">
    <property type="entry name" value="Histone-fold"/>
</dbReference>
<evidence type="ECO:0000313" key="9">
    <source>
        <dbReference type="Ensembl" id="ENSPANP00000014497.3"/>
    </source>
</evidence>
<dbReference type="eggNOG" id="KOG2341">
    <property type="taxonomic scope" value="Eukaryota"/>
</dbReference>
<dbReference type="STRING" id="9555.ENSPANP00000014497"/>
<feature type="compositionally biased region" description="Low complexity" evidence="7">
    <location>
        <begin position="57"/>
        <end position="79"/>
    </location>
</feature>
<dbReference type="InterPro" id="IPR037249">
    <property type="entry name" value="TAFH/NHR1_dom_sf"/>
</dbReference>
<keyword evidence="4" id="KW-0805">Transcription regulation</keyword>
<dbReference type="GO" id="GO:0051123">
    <property type="term" value="P:RNA polymerase II preinitiation complex assembly"/>
    <property type="evidence" value="ECO:0007669"/>
    <property type="project" value="Ensembl"/>
</dbReference>
<dbReference type="GO" id="GO:0001046">
    <property type="term" value="F:core promoter sequence-specific DNA binding"/>
    <property type="evidence" value="ECO:0007669"/>
    <property type="project" value="Ensembl"/>
</dbReference>
<feature type="compositionally biased region" description="Low complexity" evidence="7">
    <location>
        <begin position="128"/>
        <end position="144"/>
    </location>
</feature>
<dbReference type="OMA" id="GQTMQGG"/>
<dbReference type="GO" id="GO:0033276">
    <property type="term" value="C:transcription factor TFTC complex"/>
    <property type="evidence" value="ECO:0007669"/>
    <property type="project" value="Ensembl"/>
</dbReference>
<dbReference type="PROSITE" id="PS51119">
    <property type="entry name" value="TAFH"/>
    <property type="match status" value="1"/>
</dbReference>
<dbReference type="GO" id="GO:0016251">
    <property type="term" value="F:RNA polymerase II general transcription initiation factor activity"/>
    <property type="evidence" value="ECO:0007669"/>
    <property type="project" value="Ensembl"/>
</dbReference>
<dbReference type="GeneTree" id="ENSGT00390000011620"/>
<organism evidence="9 10">
    <name type="scientific">Papio anubis</name>
    <name type="common">Olive baboon</name>
    <dbReference type="NCBI Taxonomy" id="9555"/>
    <lineage>
        <taxon>Eukaryota</taxon>
        <taxon>Metazoa</taxon>
        <taxon>Chordata</taxon>
        <taxon>Craniata</taxon>
        <taxon>Vertebrata</taxon>
        <taxon>Euteleostomi</taxon>
        <taxon>Mammalia</taxon>
        <taxon>Eutheria</taxon>
        <taxon>Euarchontoglires</taxon>
        <taxon>Primates</taxon>
        <taxon>Haplorrhini</taxon>
        <taxon>Catarrhini</taxon>
        <taxon>Cercopithecidae</taxon>
        <taxon>Cercopithecinae</taxon>
        <taxon>Papio</taxon>
    </lineage>
</organism>
<dbReference type="AlphaFoldDB" id="A0A096NND7"/>
<dbReference type="GO" id="GO:0005669">
    <property type="term" value="C:transcription factor TFIID complex"/>
    <property type="evidence" value="ECO:0007669"/>
    <property type="project" value="Ensembl"/>
</dbReference>
<keyword evidence="6" id="KW-0539">Nucleus</keyword>
<keyword evidence="5" id="KW-0804">Transcription</keyword>
<evidence type="ECO:0000313" key="10">
    <source>
        <dbReference type="Proteomes" id="UP000028761"/>
    </source>
</evidence>
<dbReference type="SMART" id="SM00549">
    <property type="entry name" value="TAFH"/>
    <property type="match status" value="1"/>
</dbReference>
<dbReference type="GO" id="GO:0046982">
    <property type="term" value="F:protein heterodimerization activity"/>
    <property type="evidence" value="ECO:0007669"/>
    <property type="project" value="InterPro"/>
</dbReference>
<comment type="similarity">
    <text evidence="2">Belongs to the TAF4 family.</text>
</comment>
<gene>
    <name evidence="9" type="primary">TAF4</name>
</gene>
<feature type="compositionally biased region" description="Pro residues" evidence="7">
    <location>
        <begin position="90"/>
        <end position="100"/>
    </location>
</feature>
<dbReference type="InterPro" id="IPR007900">
    <property type="entry name" value="TAF4_C"/>
</dbReference>
<name>A0A096NND7_PAPAN</name>
<feature type="region of interest" description="Disordered" evidence="7">
    <location>
        <begin position="250"/>
        <end position="290"/>
    </location>
</feature>
<accession>A0A096NND7</accession>
<feature type="domain" description="TAFH" evidence="8">
    <location>
        <begin position="457"/>
        <end position="554"/>
    </location>
</feature>
<feature type="compositionally biased region" description="Polar residues" evidence="7">
    <location>
        <begin position="275"/>
        <end position="290"/>
    </location>
</feature>
<feature type="compositionally biased region" description="Low complexity" evidence="7">
    <location>
        <begin position="104"/>
        <end position="120"/>
    </location>
</feature>
<dbReference type="Pfam" id="PF05236">
    <property type="entry name" value="TAF4"/>
    <property type="match status" value="1"/>
</dbReference>
<feature type="region of interest" description="Disordered" evidence="7">
    <location>
        <begin position="41"/>
        <end position="144"/>
    </location>
</feature>
<evidence type="ECO:0000256" key="3">
    <source>
        <dbReference type="ARBA" id="ARBA00022553"/>
    </source>
</evidence>
<dbReference type="InterPro" id="IPR003894">
    <property type="entry name" value="TAFH_NHR1"/>
</dbReference>
<dbReference type="Gene3D" id="1.10.20.10">
    <property type="entry name" value="Histone, subunit A"/>
    <property type="match status" value="1"/>
</dbReference>
<dbReference type="GO" id="GO:0071339">
    <property type="term" value="C:MLL1 complex"/>
    <property type="evidence" value="ECO:0007669"/>
    <property type="project" value="Ensembl"/>
</dbReference>
<keyword evidence="3" id="KW-0597">Phosphoprotein</keyword>
<dbReference type="GO" id="GO:0042789">
    <property type="term" value="P:mRNA transcription by RNA polymerase II"/>
    <property type="evidence" value="ECO:0007669"/>
    <property type="project" value="Ensembl"/>
</dbReference>
<evidence type="ECO:0000256" key="1">
    <source>
        <dbReference type="ARBA" id="ARBA00004123"/>
    </source>
</evidence>
<dbReference type="GO" id="GO:0001541">
    <property type="term" value="P:ovarian follicle development"/>
    <property type="evidence" value="ECO:0007669"/>
    <property type="project" value="Ensembl"/>
</dbReference>
<evidence type="ECO:0000256" key="4">
    <source>
        <dbReference type="ARBA" id="ARBA00023015"/>
    </source>
</evidence>
<dbReference type="Proteomes" id="UP000028761">
    <property type="component" value="Chromosome 16"/>
</dbReference>
<dbReference type="GO" id="GO:0017162">
    <property type="term" value="F:aryl hydrocarbon receptor binding"/>
    <property type="evidence" value="ECO:0007669"/>
    <property type="project" value="Ensembl"/>
</dbReference>
<proteinExistence type="inferred from homology"/>
<protein>
    <submittedName>
        <fullName evidence="9">TATA-box binding protein associated factor 4</fullName>
    </submittedName>
</protein>
<dbReference type="SUPFAM" id="SSF47113">
    <property type="entry name" value="Histone-fold"/>
    <property type="match status" value="1"/>
</dbReference>
<feature type="region of interest" description="Disordered" evidence="7">
    <location>
        <begin position="882"/>
        <end position="915"/>
    </location>
</feature>
<dbReference type="FunFam" id="1.10.20.10:FF:000015">
    <property type="entry name" value="Transcription initiation factor TFIID subunit 4B"/>
    <property type="match status" value="1"/>
</dbReference>
<feature type="compositionally biased region" description="Gly residues" evidence="7">
    <location>
        <begin position="892"/>
        <end position="901"/>
    </location>
</feature>
<dbReference type="PANTHER" id="PTHR15138">
    <property type="entry name" value="TRANSCRIPTION INITIATION FACTOR TFIID SUBUNIT 4"/>
    <property type="match status" value="1"/>
</dbReference>
<dbReference type="CDD" id="cd08045">
    <property type="entry name" value="HFD_TAF4"/>
    <property type="match status" value="1"/>
</dbReference>
<feature type="compositionally biased region" description="Low complexity" evidence="7">
    <location>
        <begin position="902"/>
        <end position="914"/>
    </location>
</feature>
<dbReference type="InterPro" id="IPR045144">
    <property type="entry name" value="TAF4"/>
</dbReference>
<dbReference type="Gene3D" id="1.20.120.1110">
    <property type="entry name" value="TAFH/NHR1 domain"/>
    <property type="match status" value="1"/>
</dbReference>
<feature type="compositionally biased region" description="Gly residues" evidence="7">
    <location>
        <begin position="188"/>
        <end position="197"/>
    </location>
</feature>
<keyword evidence="10" id="KW-1185">Reference proteome</keyword>
<feature type="compositionally biased region" description="Low complexity" evidence="7">
    <location>
        <begin position="263"/>
        <end position="274"/>
    </location>
</feature>
<evidence type="ECO:0000256" key="2">
    <source>
        <dbReference type="ARBA" id="ARBA00006178"/>
    </source>
</evidence>
<dbReference type="SUPFAM" id="SSF158553">
    <property type="entry name" value="TAFH domain-like"/>
    <property type="match status" value="1"/>
</dbReference>
<evidence type="ECO:0000256" key="7">
    <source>
        <dbReference type="SAM" id="MobiDB-lite"/>
    </source>
</evidence>
<dbReference type="GO" id="GO:0001673">
    <property type="term" value="C:male germ cell nucleus"/>
    <property type="evidence" value="ECO:0007669"/>
    <property type="project" value="Ensembl"/>
</dbReference>
<sequence>DGGGEVDEKAVMTCGSPESQLAASAAQFHHHLFRQLAHARGVPQPPARRNHARARSPAVGAGPGCPRRGRALRMGAGAAPQVERGWWPRRPGPLTAPPPLSLQAPRGLRPVPAAAAVAAGPPAPAGPAKPAGPTGAARAALAHPGPAPPCPWQACWPWRSGLARPPPAAAQNGGSAGAAPAPAPAAGGPAGVSGQPGPGAAAAAPAPGVKAESPKTVVQAAPPAAQTLAASGPASTAASMVIGPTMQGALPSPAAVPPPAPGTPTGLPKGAAGAVTQSLPRTPTATTSGIRATLTPTVLAPRLPQPPQNPTNIQNFQLPPGMVLVRSENGQLLMIPQQALAQMQAQAHAQPQTTMAPRPATPTSAPPVQISTVQAPGTPIIARQVTPTTIIKQVSQAQTTVQPSATLQRSPGVQPQLVLGGAAQTASLGTATAVQTGTPQRTVPGATTTSSAATETMENVKKCKNFLSTLIKLASSGKQSTETAANVKELVQNLLDGKIEAEDFTSRLYRELNSSPQPYLVPFLKRSLPALRQLTPDSAAFIQQSQQQPPPPASQATTALTAVVLSSSVQRTAGKTAATVTSALQPPVLSLTQPTQVGVGKQGQPTPLVIQQPPKPGALIRPPQVTLTQTPMVALRQPHNRIMLTTPQQIQLNPLQPVPVVKPAVLPGTKALSAVSAQAAAAQKNKLKEPGGGSFRDDDDINDVASMAGVNLSEESARILATNSELVGTLTRSCKDETFLLQAPLQRRILEIGKKHGITELHPDVVSYVSHATQQRLQNLVEKISETAQQKNFSYKDDDRYEQASDVRAQLKFFEQLDQIEKQRKDEQEREILMRAAKSRSRQEDPEQLRLKQKAKEMQQQELAQMRQRDANLTALAAIGPRKKRKVDCPGPGSGAEGSGPGSVVPGSSGVGAPRQFTRQRITRVNLRDLIFCLENERETSHSLLLYKAFLK</sequence>
<feature type="region of interest" description="Disordered" evidence="7">
    <location>
        <begin position="433"/>
        <end position="453"/>
    </location>
</feature>
<dbReference type="FunFam" id="1.20.120.1110:FF:000002">
    <property type="entry name" value="Transcription initiation factor TFIID subunit 4B"/>
    <property type="match status" value="1"/>
</dbReference>
<reference evidence="9" key="2">
    <citation type="submission" date="2025-08" db="UniProtKB">
        <authorList>
            <consortium name="Ensembl"/>
        </authorList>
    </citation>
    <scope>IDENTIFICATION</scope>
</reference>
<evidence type="ECO:0000259" key="8">
    <source>
        <dbReference type="PROSITE" id="PS51119"/>
    </source>
</evidence>
<dbReference type="HOGENOM" id="CLU_010576_0_0_1"/>
<feature type="compositionally biased region" description="Low complexity" evidence="7">
    <location>
        <begin position="198"/>
        <end position="208"/>
    </location>
</feature>
<reference evidence="9 10" key="1">
    <citation type="submission" date="2012-03" db="EMBL/GenBank/DDBJ databases">
        <title>Whole Genome Assembly of Papio anubis.</title>
        <authorList>
            <person name="Liu Y.L."/>
            <person name="Abraham K.A."/>
            <person name="Akbar H.A."/>
            <person name="Ali S.A."/>
            <person name="Anosike U.A."/>
            <person name="Aqrawi P.A."/>
            <person name="Arias F.A."/>
            <person name="Attaway T.A."/>
            <person name="Awwad R.A."/>
            <person name="Babu C.B."/>
            <person name="Bandaranaike D.B."/>
            <person name="Battles P.B."/>
            <person name="Bell A.B."/>
            <person name="Beltran B.B."/>
            <person name="Berhane-Mersha D.B."/>
            <person name="Bess C.B."/>
            <person name="Bickham C.B."/>
            <person name="Bolden T.B."/>
            <person name="Carter K.C."/>
            <person name="Chau D.C."/>
            <person name="Chavez A.C."/>
            <person name="Clerc-Blankenburg K.C."/>
            <person name="Coyle M.C."/>
            <person name="Dao M.D."/>
            <person name="Davila M.L.D."/>
            <person name="Davy-Carroll L.D."/>
            <person name="Denson S.D."/>
            <person name="Dinh H.D."/>
            <person name="Fernandez S.F."/>
            <person name="Fernando P.F."/>
            <person name="Forbes L.F."/>
            <person name="Francis C.F."/>
            <person name="Francisco L.F."/>
            <person name="Fu Q.F."/>
            <person name="Garcia-Iii R.G."/>
            <person name="Garrett T.G."/>
            <person name="Gross S.G."/>
            <person name="Gubbala S.G."/>
            <person name="Hirani K.H."/>
            <person name="Hogues M.H."/>
            <person name="Hollins B.H."/>
            <person name="Jackson L.J."/>
            <person name="Javaid M.J."/>
            <person name="Jhangiani S.J."/>
            <person name="Johnson A.J."/>
            <person name="Johnson B.J."/>
            <person name="Jones J.J."/>
            <person name="Joshi V.J."/>
            <person name="Kalu J.K."/>
            <person name="Khan N.K."/>
            <person name="Korchina V.K."/>
            <person name="Kovar C.K."/>
            <person name="Lago L.L."/>
            <person name="Lara F.L."/>
            <person name="Le T.-K.L."/>
            <person name="Lee S.L."/>
            <person name="Legall-Iii F.L."/>
            <person name="Lemon S.L."/>
            <person name="Liu J.L."/>
            <person name="Liu Y.-S.L."/>
            <person name="Liyanage D.L."/>
            <person name="Lopez J.L."/>
            <person name="Lorensuhewa L.L."/>
            <person name="Mata R.M."/>
            <person name="Mathew T.M."/>
            <person name="Mercado C.M."/>
            <person name="Mercado I.M."/>
            <person name="Morales K.M."/>
            <person name="Morgan M.M."/>
            <person name="Munidasa M.M."/>
            <person name="Ngo D.N."/>
            <person name="Nguyen L.N."/>
            <person name="Nguyen T.N."/>
            <person name="Nguyen N.N."/>
            <person name="Obregon M.O."/>
            <person name="Okwuonu G.O."/>
            <person name="Ongeri F.O."/>
            <person name="Onwere C.O."/>
            <person name="Osifeso I.O."/>
            <person name="Parra A.P."/>
            <person name="Patil S.P."/>
            <person name="Perez A.P."/>
            <person name="Perez Y.P."/>
            <person name="Pham C.P."/>
            <person name="Pu L.-L.P."/>
            <person name="Puazo M.P."/>
            <person name="Quiroz J.Q."/>
            <person name="Rouhana J.R."/>
            <person name="Ruiz M.R."/>
            <person name="Ruiz S.-J.R."/>
            <person name="Saada N.S."/>
            <person name="Santibanez J.S."/>
            <person name="Scheel M.S."/>
            <person name="Schneider B.S."/>
            <person name="Simmons D.S."/>
            <person name="Sisson I.S."/>
            <person name="Tang L.-Y.T."/>
            <person name="Thornton R.T."/>
            <person name="Tisius J.T."/>
            <person name="Toledanes G.T."/>
            <person name="Trejos Z.T."/>
            <person name="Usmani K.U."/>
            <person name="Varghese R.V."/>
            <person name="Vattathil S.V."/>
            <person name="Vee V.V."/>
            <person name="Walker D.W."/>
            <person name="Weissenberger G.W."/>
            <person name="White C.W."/>
            <person name="Williams A.W."/>
            <person name="Woodworth J.W."/>
            <person name="Wright R.W."/>
            <person name="Zhu Y.Z."/>
            <person name="Han Y.H."/>
            <person name="Newsham I.N."/>
            <person name="Nazareth L.N."/>
            <person name="Worley K.W."/>
            <person name="Muzny D.M."/>
            <person name="Rogers J.R."/>
            <person name="Gibbs R.G."/>
        </authorList>
    </citation>
    <scope>NUCLEOTIDE SEQUENCE [LARGE SCALE GENOMIC DNA]</scope>
</reference>
<evidence type="ECO:0000256" key="6">
    <source>
        <dbReference type="ARBA" id="ARBA00023242"/>
    </source>
</evidence>
<dbReference type="Pfam" id="PF07531">
    <property type="entry name" value="TAFH"/>
    <property type="match status" value="1"/>
</dbReference>
<evidence type="ECO:0000256" key="5">
    <source>
        <dbReference type="ARBA" id="ARBA00023163"/>
    </source>
</evidence>
<dbReference type="GO" id="GO:0060261">
    <property type="term" value="P:positive regulation of transcription initiation by RNA polymerase II"/>
    <property type="evidence" value="ECO:0007669"/>
    <property type="project" value="Ensembl"/>
</dbReference>
<dbReference type="Ensembl" id="ENSPANT00000026422.3">
    <property type="protein sequence ID" value="ENSPANP00000014497.3"/>
    <property type="gene ID" value="ENSPANG00000022570.3"/>
</dbReference>
<dbReference type="PANTHER" id="PTHR15138:SF18">
    <property type="entry name" value="TATA-BOX BINDING PROTEIN ASSOCIATED FACTOR 4"/>
    <property type="match status" value="1"/>
</dbReference>
<reference evidence="9" key="3">
    <citation type="submission" date="2025-09" db="UniProtKB">
        <authorList>
            <consortium name="Ensembl"/>
        </authorList>
    </citation>
    <scope>IDENTIFICATION</scope>
</reference>
<feature type="region of interest" description="Disordered" evidence="7">
    <location>
        <begin position="166"/>
        <end position="208"/>
    </location>
</feature>
<feature type="compositionally biased region" description="Low complexity" evidence="7">
    <location>
        <begin position="169"/>
        <end position="187"/>
    </location>
</feature>
<feature type="region of interest" description="Disordered" evidence="7">
    <location>
        <begin position="346"/>
        <end position="366"/>
    </location>
</feature>
<comment type="subcellular location">
    <subcellularLocation>
        <location evidence="1">Nucleus</location>
    </subcellularLocation>
</comment>